<keyword evidence="4" id="KW-1185">Reference proteome</keyword>
<dbReference type="AlphaFoldDB" id="F2R6U8"/>
<feature type="region of interest" description="Disordered" evidence="1">
    <location>
        <begin position="416"/>
        <end position="473"/>
    </location>
</feature>
<dbReference type="eggNOG" id="ENOG5031ECC">
    <property type="taxonomic scope" value="Bacteria"/>
</dbReference>
<protein>
    <submittedName>
        <fullName evidence="3">Uncharacterized protein</fullName>
    </submittedName>
</protein>
<dbReference type="Proteomes" id="UP000006854">
    <property type="component" value="Chromosome"/>
</dbReference>
<feature type="chain" id="PRO_5003288993" evidence="2">
    <location>
        <begin position="29"/>
        <end position="473"/>
    </location>
</feature>
<keyword evidence="2" id="KW-0732">Signal</keyword>
<dbReference type="PATRIC" id="fig|953739.5.peg.583"/>
<dbReference type="RefSeq" id="WP_015036623.1">
    <property type="nucleotide sequence ID" value="NC_018750.1"/>
</dbReference>
<dbReference type="HOGENOM" id="CLU_631522_0_0_11"/>
<name>F2R6U8_STRVP</name>
<evidence type="ECO:0000256" key="1">
    <source>
        <dbReference type="SAM" id="MobiDB-lite"/>
    </source>
</evidence>
<gene>
    <name evidence="3" type="ordered locus">SVEN_5441</name>
</gene>
<dbReference type="STRING" id="953739.SVEN_5441"/>
<evidence type="ECO:0000256" key="2">
    <source>
        <dbReference type="SAM" id="SignalP"/>
    </source>
</evidence>
<dbReference type="KEGG" id="sve:SVEN_5441"/>
<feature type="signal peptide" evidence="2">
    <location>
        <begin position="1"/>
        <end position="28"/>
    </location>
</feature>
<sequence length="473" mass="50765">MNRTTLPAAAVIGAAGLLLPLAPLPALASAAPGEQAAPARQSAPAEQAVPVLNGDFAEPVMRGDGPTTVGIDHWTGLNQRYSPTASGRTDVSHGVALQKDGNTLRQRLRGVRAGAKVTVTYEDSPAVSKECTGAQVVDGQPYAVTGSGGAVQEVTTAGDPDRVKGTPGKGRWTGRGYVFTAGENEPALIFTSRVTDSRTHVTCSPMIARIRAVEVPPAVDKTVDKTRLGTSEAYKGNERESSLHNAAAACNGENACVFRPDARTSFRYYDEARVVGEAFVNCTRNTLQHSRLLSYSERSHDSIAQTYADAGLALPEVARLPTSGVREEDEKRAKERPMAAQFALAYEKAWERPWQWFSGDRRTIVEKIQPGEVSWVETQPSRERVEGWFVSTKDDYRLHVVVDGPSRAVPDRLLQRTGPMSEAEKQRCAAARPMTTTPVGADAPASSSDKGLLRVPAPTAPGARPAERSMPLD</sequence>
<proteinExistence type="predicted"/>
<dbReference type="GeneID" id="51866009"/>
<evidence type="ECO:0000313" key="3">
    <source>
        <dbReference type="EMBL" id="CCA58727.1"/>
    </source>
</evidence>
<dbReference type="EMBL" id="FR845719">
    <property type="protein sequence ID" value="CCA58727.1"/>
    <property type="molecule type" value="Genomic_DNA"/>
</dbReference>
<reference evidence="3 4" key="1">
    <citation type="journal article" date="2011" name="BMC Genomics">
        <title>Genome-wide analysis of the role of GlnR in Streptomyces venezuelae provides new insights into global nitrogen regulation in actinomycetes.</title>
        <authorList>
            <person name="Pullan S.T."/>
            <person name="Bibb M.J."/>
            <person name="Merrick M."/>
        </authorList>
    </citation>
    <scope>NUCLEOTIDE SEQUENCE [LARGE SCALE GENOMIC DNA]</scope>
    <source>
        <strain evidence="4">ATCC 10712 / CBS 650.69 / DSM 40230 / JCM 4526 / NBRC 13096 / PD 04745</strain>
    </source>
</reference>
<organism evidence="3 4">
    <name type="scientific">Streptomyces venezuelae (strain ATCC 10712 / CBS 650.69 / DSM 40230 / JCM 4526 / NBRC 13096 / PD 04745)</name>
    <dbReference type="NCBI Taxonomy" id="953739"/>
    <lineage>
        <taxon>Bacteria</taxon>
        <taxon>Bacillati</taxon>
        <taxon>Actinomycetota</taxon>
        <taxon>Actinomycetes</taxon>
        <taxon>Kitasatosporales</taxon>
        <taxon>Streptomycetaceae</taxon>
        <taxon>Streptomyces</taxon>
    </lineage>
</organism>
<evidence type="ECO:0000313" key="4">
    <source>
        <dbReference type="Proteomes" id="UP000006854"/>
    </source>
</evidence>
<accession>F2R6U8</accession>